<dbReference type="Proteomes" id="UP000821866">
    <property type="component" value="Chromosome 8"/>
</dbReference>
<organism evidence="1 2">
    <name type="scientific">Rhipicephalus microplus</name>
    <name type="common">Cattle tick</name>
    <name type="synonym">Boophilus microplus</name>
    <dbReference type="NCBI Taxonomy" id="6941"/>
    <lineage>
        <taxon>Eukaryota</taxon>
        <taxon>Metazoa</taxon>
        <taxon>Ecdysozoa</taxon>
        <taxon>Arthropoda</taxon>
        <taxon>Chelicerata</taxon>
        <taxon>Arachnida</taxon>
        <taxon>Acari</taxon>
        <taxon>Parasitiformes</taxon>
        <taxon>Ixodida</taxon>
        <taxon>Ixodoidea</taxon>
        <taxon>Ixodidae</taxon>
        <taxon>Rhipicephalinae</taxon>
        <taxon>Rhipicephalus</taxon>
        <taxon>Boophilus</taxon>
    </lineage>
</organism>
<gene>
    <name evidence="1" type="ORF">HPB51_003527</name>
</gene>
<accession>A0A9J6D810</accession>
<comment type="caution">
    <text evidence="1">The sequence shown here is derived from an EMBL/GenBank/DDBJ whole genome shotgun (WGS) entry which is preliminary data.</text>
</comment>
<reference evidence="1" key="2">
    <citation type="submission" date="2021-09" db="EMBL/GenBank/DDBJ databases">
        <authorList>
            <person name="Jia N."/>
            <person name="Wang J."/>
            <person name="Shi W."/>
            <person name="Du L."/>
            <person name="Sun Y."/>
            <person name="Zhan W."/>
            <person name="Jiang J."/>
            <person name="Wang Q."/>
            <person name="Zhang B."/>
            <person name="Ji P."/>
            <person name="Sakyi L.B."/>
            <person name="Cui X."/>
            <person name="Yuan T."/>
            <person name="Jiang B."/>
            <person name="Yang W."/>
            <person name="Lam T.T.-Y."/>
            <person name="Chang Q."/>
            <person name="Ding S."/>
            <person name="Wang X."/>
            <person name="Zhu J."/>
            <person name="Ruan X."/>
            <person name="Zhao L."/>
            <person name="Wei J."/>
            <person name="Que T."/>
            <person name="Du C."/>
            <person name="Cheng J."/>
            <person name="Dai P."/>
            <person name="Han X."/>
            <person name="Huang E."/>
            <person name="Gao Y."/>
            <person name="Liu J."/>
            <person name="Shao H."/>
            <person name="Ye R."/>
            <person name="Li L."/>
            <person name="Wei W."/>
            <person name="Wang X."/>
            <person name="Wang C."/>
            <person name="Huo Q."/>
            <person name="Li W."/>
            <person name="Guo W."/>
            <person name="Chen H."/>
            <person name="Chen S."/>
            <person name="Zhou L."/>
            <person name="Zhou L."/>
            <person name="Ni X."/>
            <person name="Tian J."/>
            <person name="Zhou Y."/>
            <person name="Sheng Y."/>
            <person name="Liu T."/>
            <person name="Pan Y."/>
            <person name="Xia L."/>
            <person name="Li J."/>
            <person name="Zhao F."/>
            <person name="Cao W."/>
        </authorList>
    </citation>
    <scope>NUCLEOTIDE SEQUENCE</scope>
    <source>
        <strain evidence="1">Rmic-2018</strain>
        <tissue evidence="1">Larvae</tissue>
    </source>
</reference>
<sequence>MTVATKSRLPLRPTCYSNLGALPPLRDRQSFVAERTCDEITRKTDEAVVASTADAAARRHRGFLERQDCFNIWRTSWRGPQWVSSTGTEHANHENVTDMKVAVARRLRYVATTNTWCLLDQAAVNWERLKAFATYFPEKTTTKKTCELPKAISSDTLRTGANTRHCAVTPACDVGIKQETPKPKTPRLELEFQAVGPVDACEVNATCTASSRFRKLEEQGSTMRRPTDRSQVPRAHSVKYACVLDAKKVLPKSRPSVLANVP</sequence>
<proteinExistence type="predicted"/>
<evidence type="ECO:0000313" key="2">
    <source>
        <dbReference type="Proteomes" id="UP000821866"/>
    </source>
</evidence>
<evidence type="ECO:0000313" key="1">
    <source>
        <dbReference type="EMBL" id="KAH8018357.1"/>
    </source>
</evidence>
<keyword evidence="2" id="KW-1185">Reference proteome</keyword>
<protein>
    <submittedName>
        <fullName evidence="1">Uncharacterized protein</fullName>
    </submittedName>
</protein>
<reference evidence="1" key="1">
    <citation type="journal article" date="2020" name="Cell">
        <title>Large-Scale Comparative Analyses of Tick Genomes Elucidate Their Genetic Diversity and Vector Capacities.</title>
        <authorList>
            <consortium name="Tick Genome and Microbiome Consortium (TIGMIC)"/>
            <person name="Jia N."/>
            <person name="Wang J."/>
            <person name="Shi W."/>
            <person name="Du L."/>
            <person name="Sun Y."/>
            <person name="Zhan W."/>
            <person name="Jiang J.F."/>
            <person name="Wang Q."/>
            <person name="Zhang B."/>
            <person name="Ji P."/>
            <person name="Bell-Sakyi L."/>
            <person name="Cui X.M."/>
            <person name="Yuan T.T."/>
            <person name="Jiang B.G."/>
            <person name="Yang W.F."/>
            <person name="Lam T.T."/>
            <person name="Chang Q.C."/>
            <person name="Ding S.J."/>
            <person name="Wang X.J."/>
            <person name="Zhu J.G."/>
            <person name="Ruan X.D."/>
            <person name="Zhao L."/>
            <person name="Wei J.T."/>
            <person name="Ye R.Z."/>
            <person name="Que T.C."/>
            <person name="Du C.H."/>
            <person name="Zhou Y.H."/>
            <person name="Cheng J.X."/>
            <person name="Dai P.F."/>
            <person name="Guo W.B."/>
            <person name="Han X.H."/>
            <person name="Huang E.J."/>
            <person name="Li L.F."/>
            <person name="Wei W."/>
            <person name="Gao Y.C."/>
            <person name="Liu J.Z."/>
            <person name="Shao H.Z."/>
            <person name="Wang X."/>
            <person name="Wang C.C."/>
            <person name="Yang T.C."/>
            <person name="Huo Q.B."/>
            <person name="Li W."/>
            <person name="Chen H.Y."/>
            <person name="Chen S.E."/>
            <person name="Zhou L.G."/>
            <person name="Ni X.B."/>
            <person name="Tian J.H."/>
            <person name="Sheng Y."/>
            <person name="Liu T."/>
            <person name="Pan Y.S."/>
            <person name="Xia L.Y."/>
            <person name="Li J."/>
            <person name="Zhao F."/>
            <person name="Cao W.C."/>
        </authorList>
    </citation>
    <scope>NUCLEOTIDE SEQUENCE</scope>
    <source>
        <strain evidence="1">Rmic-2018</strain>
    </source>
</reference>
<name>A0A9J6D810_RHIMP</name>
<dbReference type="AlphaFoldDB" id="A0A9J6D810"/>
<dbReference type="EMBL" id="JABSTU010000010">
    <property type="protein sequence ID" value="KAH8018357.1"/>
    <property type="molecule type" value="Genomic_DNA"/>
</dbReference>